<dbReference type="RefSeq" id="WP_166670205.1">
    <property type="nucleotide sequence ID" value="NZ_SORI01000028.1"/>
</dbReference>
<keyword evidence="10" id="KW-1185">Reference proteome</keyword>
<accession>A0A4R8M0A5</accession>
<dbReference type="Pfam" id="PF13237">
    <property type="entry name" value="Fer4_10"/>
    <property type="match status" value="1"/>
</dbReference>
<dbReference type="EMBL" id="SORI01000028">
    <property type="protein sequence ID" value="TDY54242.1"/>
    <property type="molecule type" value="Genomic_DNA"/>
</dbReference>
<evidence type="ECO:0000259" key="8">
    <source>
        <dbReference type="PROSITE" id="PS51379"/>
    </source>
</evidence>
<feature type="transmembrane region" description="Helical" evidence="7">
    <location>
        <begin position="89"/>
        <end position="107"/>
    </location>
</feature>
<keyword evidence="7" id="KW-1133">Transmembrane helix</keyword>
<comment type="caution">
    <text evidence="9">The sequence shown here is derived from an EMBL/GenBank/DDBJ whole genome shotgun (WGS) entry which is preliminary data.</text>
</comment>
<dbReference type="GO" id="GO:0046872">
    <property type="term" value="F:metal ion binding"/>
    <property type="evidence" value="ECO:0007669"/>
    <property type="project" value="UniProtKB-KW"/>
</dbReference>
<keyword evidence="2" id="KW-0004">4Fe-4S</keyword>
<dbReference type="Gene3D" id="3.30.70.20">
    <property type="match status" value="1"/>
</dbReference>
<feature type="domain" description="4Fe-4S ferredoxin-type" evidence="8">
    <location>
        <begin position="212"/>
        <end position="240"/>
    </location>
</feature>
<reference evidence="9 10" key="1">
    <citation type="submission" date="2019-03" db="EMBL/GenBank/DDBJ databases">
        <title>Genomic Encyclopedia of Type Strains, Phase IV (KMG-IV): sequencing the most valuable type-strain genomes for metagenomic binning, comparative biology and taxonomic classification.</title>
        <authorList>
            <person name="Goeker M."/>
        </authorList>
    </citation>
    <scope>NUCLEOTIDE SEQUENCE [LARGE SCALE GENOMIC DNA]</scope>
    <source>
        <strain evidence="9 10">DSM 25964</strain>
    </source>
</reference>
<gene>
    <name evidence="9" type="ORF">C8D99_12813</name>
</gene>
<name>A0A4R8M0A5_9BACT</name>
<dbReference type="InterPro" id="IPR051684">
    <property type="entry name" value="Electron_Trans/Redox"/>
</dbReference>
<organism evidence="9 10">
    <name type="scientific">Aminivibrio pyruvatiphilus</name>
    <dbReference type="NCBI Taxonomy" id="1005740"/>
    <lineage>
        <taxon>Bacteria</taxon>
        <taxon>Thermotogati</taxon>
        <taxon>Synergistota</taxon>
        <taxon>Synergistia</taxon>
        <taxon>Synergistales</taxon>
        <taxon>Aminobacteriaceae</taxon>
        <taxon>Aminivibrio</taxon>
    </lineage>
</organism>
<proteinExistence type="predicted"/>
<dbReference type="InterPro" id="IPR017896">
    <property type="entry name" value="4Fe4S_Fe-S-bd"/>
</dbReference>
<keyword evidence="5" id="KW-0408">Iron</keyword>
<keyword evidence="7" id="KW-0472">Membrane</keyword>
<evidence type="ECO:0000256" key="5">
    <source>
        <dbReference type="ARBA" id="ARBA00023004"/>
    </source>
</evidence>
<sequence>MNRQNWRKALLALAVLSLPVTMFYLSPLLTLQGAAKGIVTSSLIFVVLSAVLAFFTGRVFCGWICPGGAVQEILFPANDRRVPGGRLDLIKYGIAALWLAALVLFFAKAGGILSVQPLFGIEGGLSLATPVSYLMFYVAMGGMAALSLVMGRRPFCHYGCLLAPFMTAGRFAARVSGTPHLHLEAESDRCIDCRLCTKNCPMSLDVNAMVRREEMFSPECISCGACVDVCPKKVISFSWGAMKKTPSR</sequence>
<dbReference type="GO" id="GO:0051539">
    <property type="term" value="F:4 iron, 4 sulfur cluster binding"/>
    <property type="evidence" value="ECO:0007669"/>
    <property type="project" value="UniProtKB-KW"/>
</dbReference>
<dbReference type="InterPro" id="IPR017900">
    <property type="entry name" value="4Fe4S_Fe_S_CS"/>
</dbReference>
<evidence type="ECO:0000256" key="1">
    <source>
        <dbReference type="ARBA" id="ARBA00022448"/>
    </source>
</evidence>
<keyword evidence="1" id="KW-0813">Transport</keyword>
<evidence type="ECO:0000313" key="9">
    <source>
        <dbReference type="EMBL" id="TDY54242.1"/>
    </source>
</evidence>
<dbReference type="PANTHER" id="PTHR30176:SF3">
    <property type="entry name" value="FERREDOXIN-TYPE PROTEIN NAPH"/>
    <property type="match status" value="1"/>
</dbReference>
<keyword evidence="3" id="KW-0479">Metal-binding</keyword>
<dbReference type="PROSITE" id="PS00198">
    <property type="entry name" value="4FE4S_FER_1"/>
    <property type="match status" value="1"/>
</dbReference>
<feature type="domain" description="4Fe-4S ferredoxin-type" evidence="8">
    <location>
        <begin position="181"/>
        <end position="209"/>
    </location>
</feature>
<dbReference type="SUPFAM" id="SSF54862">
    <property type="entry name" value="4Fe-4S ferredoxins"/>
    <property type="match status" value="1"/>
</dbReference>
<evidence type="ECO:0000256" key="7">
    <source>
        <dbReference type="SAM" id="Phobius"/>
    </source>
</evidence>
<dbReference type="Pfam" id="PF12801">
    <property type="entry name" value="Fer4_5"/>
    <property type="match status" value="2"/>
</dbReference>
<evidence type="ECO:0000313" key="10">
    <source>
        <dbReference type="Proteomes" id="UP000295066"/>
    </source>
</evidence>
<dbReference type="GO" id="GO:0005886">
    <property type="term" value="C:plasma membrane"/>
    <property type="evidence" value="ECO:0007669"/>
    <property type="project" value="TreeGrafter"/>
</dbReference>
<keyword evidence="6" id="KW-0411">Iron-sulfur</keyword>
<evidence type="ECO:0000256" key="3">
    <source>
        <dbReference type="ARBA" id="ARBA00022723"/>
    </source>
</evidence>
<dbReference type="AlphaFoldDB" id="A0A4R8M0A5"/>
<feature type="transmembrane region" description="Helical" evidence="7">
    <location>
        <begin position="33"/>
        <end position="55"/>
    </location>
</feature>
<keyword evidence="7" id="KW-0812">Transmembrane</keyword>
<evidence type="ECO:0000256" key="4">
    <source>
        <dbReference type="ARBA" id="ARBA00022982"/>
    </source>
</evidence>
<evidence type="ECO:0000256" key="6">
    <source>
        <dbReference type="ARBA" id="ARBA00023014"/>
    </source>
</evidence>
<dbReference type="Proteomes" id="UP000295066">
    <property type="component" value="Unassembled WGS sequence"/>
</dbReference>
<dbReference type="PROSITE" id="PS51379">
    <property type="entry name" value="4FE4S_FER_2"/>
    <property type="match status" value="2"/>
</dbReference>
<keyword evidence="4" id="KW-0249">Electron transport</keyword>
<feature type="transmembrane region" description="Helical" evidence="7">
    <location>
        <begin position="127"/>
        <end position="149"/>
    </location>
</feature>
<protein>
    <submittedName>
        <fullName evidence="9">4Fe-4S binding protein</fullName>
    </submittedName>
</protein>
<dbReference type="PANTHER" id="PTHR30176">
    <property type="entry name" value="FERREDOXIN-TYPE PROTEIN NAPH"/>
    <property type="match status" value="1"/>
</dbReference>
<evidence type="ECO:0000256" key="2">
    <source>
        <dbReference type="ARBA" id="ARBA00022485"/>
    </source>
</evidence>